<dbReference type="RefSeq" id="WP_132014209.1">
    <property type="nucleotide sequence ID" value="NZ_SLUN01000010.1"/>
</dbReference>
<proteinExistence type="inferred from homology"/>
<keyword evidence="10" id="KW-1185">Reference proteome</keyword>
<dbReference type="InterPro" id="IPR000515">
    <property type="entry name" value="MetI-like"/>
</dbReference>
<evidence type="ECO:0000313" key="10">
    <source>
        <dbReference type="Proteomes" id="UP000295008"/>
    </source>
</evidence>
<evidence type="ECO:0000259" key="8">
    <source>
        <dbReference type="PROSITE" id="PS50928"/>
    </source>
</evidence>
<name>A0A4R1RU75_HYDET</name>
<dbReference type="CDD" id="cd06261">
    <property type="entry name" value="TM_PBP2"/>
    <property type="match status" value="1"/>
</dbReference>
<feature type="transmembrane region" description="Helical" evidence="7">
    <location>
        <begin position="241"/>
        <end position="262"/>
    </location>
</feature>
<evidence type="ECO:0000256" key="1">
    <source>
        <dbReference type="ARBA" id="ARBA00004651"/>
    </source>
</evidence>
<comment type="similarity">
    <text evidence="7">Belongs to the binding-protein-dependent transport system permease family.</text>
</comment>
<dbReference type="PROSITE" id="PS50928">
    <property type="entry name" value="ABC_TM1"/>
    <property type="match status" value="1"/>
</dbReference>
<evidence type="ECO:0000256" key="7">
    <source>
        <dbReference type="RuleBase" id="RU363032"/>
    </source>
</evidence>
<feature type="transmembrane region" description="Helical" evidence="7">
    <location>
        <begin position="183"/>
        <end position="205"/>
    </location>
</feature>
<evidence type="ECO:0000313" key="9">
    <source>
        <dbReference type="EMBL" id="TCL70016.1"/>
    </source>
</evidence>
<sequence>MVSGTKQLSKACIYGLLILGAFFAAAPFLWLIRSSFMTLKEIFSMPPQWLPAEPQWLNYGNVFTMLPFGRFFLNTILIVLLNLAGTILSNTIMAYAFARIRFRGRTIMFGLCMATLMLPSAATMIPLFIEWKWLGGLNTFLPLTVPAFFGNAFYIFMLHQFFKTIPMEYDEAAFVDGAGYPQIIFQLIAPMAKPALAVVAIFTFMNSWNDFMGPLLYLNNQDLYTVSLGLKMFLSMFRAEWNTLMAASTLAVLPLVLLFFAAQRYFIEGLTMGGLKG</sequence>
<organism evidence="9 10">
    <name type="scientific">Hydrogenispora ethanolica</name>
    <dbReference type="NCBI Taxonomy" id="1082276"/>
    <lineage>
        <taxon>Bacteria</taxon>
        <taxon>Bacillati</taxon>
        <taxon>Bacillota</taxon>
        <taxon>Hydrogenispora</taxon>
    </lineage>
</organism>
<feature type="transmembrane region" description="Helical" evidence="7">
    <location>
        <begin position="12"/>
        <end position="32"/>
    </location>
</feature>
<feature type="transmembrane region" description="Helical" evidence="7">
    <location>
        <begin position="71"/>
        <end position="95"/>
    </location>
</feature>
<evidence type="ECO:0000256" key="6">
    <source>
        <dbReference type="ARBA" id="ARBA00023136"/>
    </source>
</evidence>
<dbReference type="SUPFAM" id="SSF161098">
    <property type="entry name" value="MetI-like"/>
    <property type="match status" value="1"/>
</dbReference>
<feature type="transmembrane region" description="Helical" evidence="7">
    <location>
        <begin position="107"/>
        <end position="129"/>
    </location>
</feature>
<dbReference type="GO" id="GO:0005886">
    <property type="term" value="C:plasma membrane"/>
    <property type="evidence" value="ECO:0007669"/>
    <property type="project" value="UniProtKB-SubCell"/>
</dbReference>
<dbReference type="PANTHER" id="PTHR43744:SF6">
    <property type="entry name" value="ABC TRANSPORTER PERMEASE PROTEIN YESQ-RELATED"/>
    <property type="match status" value="1"/>
</dbReference>
<dbReference type="OrthoDB" id="9771544at2"/>
<keyword evidence="9" id="KW-0762">Sugar transport</keyword>
<comment type="subcellular location">
    <subcellularLocation>
        <location evidence="1 7">Cell membrane</location>
        <topology evidence="1 7">Multi-pass membrane protein</topology>
    </subcellularLocation>
</comment>
<evidence type="ECO:0000256" key="3">
    <source>
        <dbReference type="ARBA" id="ARBA00022475"/>
    </source>
</evidence>
<accession>A0A4R1RU75</accession>
<keyword evidence="6 7" id="KW-0472">Membrane</keyword>
<keyword evidence="3" id="KW-1003">Cell membrane</keyword>
<dbReference type="Pfam" id="PF00528">
    <property type="entry name" value="BPD_transp_1"/>
    <property type="match status" value="1"/>
</dbReference>
<keyword evidence="2 7" id="KW-0813">Transport</keyword>
<dbReference type="Gene3D" id="1.10.3720.10">
    <property type="entry name" value="MetI-like"/>
    <property type="match status" value="1"/>
</dbReference>
<keyword evidence="5 7" id="KW-1133">Transmembrane helix</keyword>
<comment type="caution">
    <text evidence="9">The sequence shown here is derived from an EMBL/GenBank/DDBJ whole genome shotgun (WGS) entry which is preliminary data.</text>
</comment>
<dbReference type="Proteomes" id="UP000295008">
    <property type="component" value="Unassembled WGS sequence"/>
</dbReference>
<reference evidence="9 10" key="1">
    <citation type="submission" date="2019-03" db="EMBL/GenBank/DDBJ databases">
        <title>Genomic Encyclopedia of Type Strains, Phase IV (KMG-IV): sequencing the most valuable type-strain genomes for metagenomic binning, comparative biology and taxonomic classification.</title>
        <authorList>
            <person name="Goeker M."/>
        </authorList>
    </citation>
    <scope>NUCLEOTIDE SEQUENCE [LARGE SCALE GENOMIC DNA]</scope>
    <source>
        <strain evidence="9 10">LX-B</strain>
    </source>
</reference>
<dbReference type="InterPro" id="IPR035906">
    <property type="entry name" value="MetI-like_sf"/>
</dbReference>
<feature type="domain" description="ABC transmembrane type-1" evidence="8">
    <location>
        <begin position="72"/>
        <end position="262"/>
    </location>
</feature>
<protein>
    <submittedName>
        <fullName evidence="9">Multiple sugar transport system permease protein</fullName>
    </submittedName>
</protein>
<gene>
    <name evidence="9" type="ORF">EDC14_10105</name>
</gene>
<dbReference type="PANTHER" id="PTHR43744">
    <property type="entry name" value="ABC TRANSPORTER PERMEASE PROTEIN MG189-RELATED-RELATED"/>
    <property type="match status" value="1"/>
</dbReference>
<evidence type="ECO:0000256" key="5">
    <source>
        <dbReference type="ARBA" id="ARBA00022989"/>
    </source>
</evidence>
<dbReference type="AlphaFoldDB" id="A0A4R1RU75"/>
<feature type="transmembrane region" description="Helical" evidence="7">
    <location>
        <begin position="141"/>
        <end position="162"/>
    </location>
</feature>
<evidence type="ECO:0000256" key="2">
    <source>
        <dbReference type="ARBA" id="ARBA00022448"/>
    </source>
</evidence>
<evidence type="ECO:0000256" key="4">
    <source>
        <dbReference type="ARBA" id="ARBA00022692"/>
    </source>
</evidence>
<dbReference type="GO" id="GO:0055085">
    <property type="term" value="P:transmembrane transport"/>
    <property type="evidence" value="ECO:0007669"/>
    <property type="project" value="InterPro"/>
</dbReference>
<dbReference type="EMBL" id="SLUN01000010">
    <property type="protein sequence ID" value="TCL70016.1"/>
    <property type="molecule type" value="Genomic_DNA"/>
</dbReference>
<keyword evidence="4 7" id="KW-0812">Transmembrane</keyword>